<feature type="transmembrane region" description="Helical" evidence="2">
    <location>
        <begin position="529"/>
        <end position="554"/>
    </location>
</feature>
<protein>
    <submittedName>
        <fullName evidence="4">Ubiquinone biosynthesis protein UbiB</fullName>
    </submittedName>
</protein>
<dbReference type="InterPro" id="IPR004147">
    <property type="entry name" value="ABC1_dom"/>
</dbReference>
<evidence type="ECO:0000313" key="5">
    <source>
        <dbReference type="Proteomes" id="UP000321248"/>
    </source>
</evidence>
<dbReference type="Proteomes" id="UP000321248">
    <property type="component" value="Unassembled WGS sequence"/>
</dbReference>
<organism evidence="4 5">
    <name type="scientific">Alkalisalibacterium limincola</name>
    <dbReference type="NCBI Taxonomy" id="2699169"/>
    <lineage>
        <taxon>Bacteria</taxon>
        <taxon>Pseudomonadati</taxon>
        <taxon>Pseudomonadota</taxon>
        <taxon>Gammaproteobacteria</taxon>
        <taxon>Lysobacterales</taxon>
        <taxon>Lysobacteraceae</taxon>
        <taxon>Alkalisalibacterium</taxon>
    </lineage>
</organism>
<dbReference type="PANTHER" id="PTHR10566:SF113">
    <property type="entry name" value="PROTEIN ACTIVITY OF BC1 COMPLEX KINASE 7, CHLOROPLASTIC"/>
    <property type="match status" value="1"/>
</dbReference>
<evidence type="ECO:0000256" key="2">
    <source>
        <dbReference type="SAM" id="Phobius"/>
    </source>
</evidence>
<name>A0A5C8KYL3_9GAMM</name>
<dbReference type="OrthoDB" id="9795390at2"/>
<dbReference type="PANTHER" id="PTHR10566">
    <property type="entry name" value="CHAPERONE-ACTIVITY OF BC1 COMPLEX CABC1 -RELATED"/>
    <property type="match status" value="1"/>
</dbReference>
<dbReference type="InterPro" id="IPR050154">
    <property type="entry name" value="UbiB_kinase"/>
</dbReference>
<dbReference type="SUPFAM" id="SSF56112">
    <property type="entry name" value="Protein kinase-like (PK-like)"/>
    <property type="match status" value="1"/>
</dbReference>
<keyword evidence="4" id="KW-0830">Ubiquinone</keyword>
<keyword evidence="2" id="KW-1133">Transmembrane helix</keyword>
<dbReference type="AlphaFoldDB" id="A0A5C8KYL3"/>
<reference evidence="4 5" key="1">
    <citation type="submission" date="2019-08" db="EMBL/GenBank/DDBJ databases">
        <authorList>
            <person name="Karlyshev A.V."/>
        </authorList>
    </citation>
    <scope>NUCLEOTIDE SEQUENCE [LARGE SCALE GENOMIC DNA]</scope>
    <source>
        <strain evidence="4 5">Alg18-2.2</strain>
    </source>
</reference>
<dbReference type="InterPro" id="IPR011009">
    <property type="entry name" value="Kinase-like_dom_sf"/>
</dbReference>
<keyword evidence="5" id="KW-1185">Reference proteome</keyword>
<keyword evidence="2" id="KW-0812">Transmembrane</keyword>
<evidence type="ECO:0000256" key="1">
    <source>
        <dbReference type="ARBA" id="ARBA00009670"/>
    </source>
</evidence>
<dbReference type="CDD" id="cd05121">
    <property type="entry name" value="ABC1_ADCK3-like"/>
    <property type="match status" value="1"/>
</dbReference>
<dbReference type="EMBL" id="VRTS01000003">
    <property type="protein sequence ID" value="TXK64365.1"/>
    <property type="molecule type" value="Genomic_DNA"/>
</dbReference>
<feature type="domain" description="ABC1 atypical kinase-like" evidence="3">
    <location>
        <begin position="99"/>
        <end position="344"/>
    </location>
</feature>
<evidence type="ECO:0000313" key="4">
    <source>
        <dbReference type="EMBL" id="TXK64365.1"/>
    </source>
</evidence>
<accession>A0A5C8KYL3</accession>
<comment type="similarity">
    <text evidence="1">Belongs to the protein kinase superfamily. ADCK protein kinase family.</text>
</comment>
<keyword evidence="2" id="KW-0472">Membrane</keyword>
<comment type="caution">
    <text evidence="4">The sequence shown here is derived from an EMBL/GenBank/DDBJ whole genome shotgun (WGS) entry which is preliminary data.</text>
</comment>
<sequence length="560" mass="62183">MLWEGITAARDIGRLQTIAAVLIRYGFGDIVGRLGMAGMLRRAGKVLPLEHLEELVALPAPVRVRRALEDMGPTFVKLGQILATRVDIFAPEWIEEFSKLQGNTPPVAFDRIRPQIEADLGMPPEQAFAFFDTTPIAAASIAQVHRARLHDGTEVVVKVRRPGIEPVVEADMRLLQRLAQIAEEESPEMRRYQPRAVVRQFQASLTRELDLAAECRHAERIATSFEDDEELVVPRVYWEFTGKRMNVQEYIDGIRMSDIAAIEAAGLDRKLIARRGGQAVLKMMFEDGFFHADPHPGNVFCLPGNRIALIDYGMVGRLSERRRAQLVTLLHGMVQRDVDRVTEVLLDWAAEPTVDDGQLTQDVDAFVDRYHGVPLEQLDLSMMLVEVTTMLRENRLALPPDLALLVKVFITLEGMGRRLDPDFDMVGESAPFLQRAFVARYAPKAVLRKGWQVLSDSASVAAELPRDLRRLMRSAREGQVRIKVDVDRLKQFGEQVDHSANRLTVGLVTSALIVGSSIALTVDAGPTLLGLPLFGLLGFIGAGIGGVWLLVSIWRSGGGT</sequence>
<gene>
    <name evidence="4" type="ORF">FU658_05550</name>
</gene>
<proteinExistence type="inferred from homology"/>
<dbReference type="Pfam" id="PF03109">
    <property type="entry name" value="ABC1"/>
    <property type="match status" value="1"/>
</dbReference>
<evidence type="ECO:0000259" key="3">
    <source>
        <dbReference type="Pfam" id="PF03109"/>
    </source>
</evidence>